<dbReference type="InterPro" id="IPR021714">
    <property type="entry name" value="URB1_N"/>
</dbReference>
<dbReference type="AlphaFoldDB" id="A0A5B7CGX0"/>
<reference evidence="2 3" key="1">
    <citation type="submission" date="2019-05" db="EMBL/GenBank/DDBJ databases">
        <title>Another draft genome of Portunus trituberculatus and its Hox gene families provides insights of decapod evolution.</title>
        <authorList>
            <person name="Jeong J.-H."/>
            <person name="Song I."/>
            <person name="Kim S."/>
            <person name="Choi T."/>
            <person name="Kim D."/>
            <person name="Ryu S."/>
            <person name="Kim W."/>
        </authorList>
    </citation>
    <scope>NUCLEOTIDE SEQUENCE [LARGE SCALE GENOMIC DNA]</scope>
    <source>
        <tissue evidence="2">Muscle</tissue>
    </source>
</reference>
<sequence>MKVDALLKELEGSLPIAALNEFNTAVEESSEPHAIIHELLLASRKCNEILDLLLAEKRTSSELATIFITLGHIVLNIAGEITEYTHVGLHITQQVLHNHETAIYKLTGHGITNRSSKAMLRCLTDLLPAIFPGLLWDPCERVINVLKVMRESVLFNPNVTKTMKIAIFTPERTKYLLYLYKWKGPVGKLATGEDLEDLDSDLAKEVLSERAQIKEDVSRLFEGLT</sequence>
<dbReference type="GO" id="GO:0000466">
    <property type="term" value="P:maturation of 5.8S rRNA from tricistronic rRNA transcript (SSU-rRNA, 5.8S rRNA, LSU-rRNA)"/>
    <property type="evidence" value="ECO:0007669"/>
    <property type="project" value="TreeGrafter"/>
</dbReference>
<evidence type="ECO:0000313" key="3">
    <source>
        <dbReference type="Proteomes" id="UP000324222"/>
    </source>
</evidence>
<organism evidence="2 3">
    <name type="scientific">Portunus trituberculatus</name>
    <name type="common">Swimming crab</name>
    <name type="synonym">Neptunus trituberculatus</name>
    <dbReference type="NCBI Taxonomy" id="210409"/>
    <lineage>
        <taxon>Eukaryota</taxon>
        <taxon>Metazoa</taxon>
        <taxon>Ecdysozoa</taxon>
        <taxon>Arthropoda</taxon>
        <taxon>Crustacea</taxon>
        <taxon>Multicrustacea</taxon>
        <taxon>Malacostraca</taxon>
        <taxon>Eumalacostraca</taxon>
        <taxon>Eucarida</taxon>
        <taxon>Decapoda</taxon>
        <taxon>Pleocyemata</taxon>
        <taxon>Brachyura</taxon>
        <taxon>Eubrachyura</taxon>
        <taxon>Portunoidea</taxon>
        <taxon>Portunidae</taxon>
        <taxon>Portuninae</taxon>
        <taxon>Portunus</taxon>
    </lineage>
</organism>
<gene>
    <name evidence="2" type="primary">Urb1</name>
    <name evidence="2" type="ORF">E2C01_001159</name>
</gene>
<keyword evidence="3" id="KW-1185">Reference proteome</keyword>
<evidence type="ECO:0000313" key="2">
    <source>
        <dbReference type="EMBL" id="MPC08570.1"/>
    </source>
</evidence>
<dbReference type="EMBL" id="VSRR010000035">
    <property type="protein sequence ID" value="MPC08570.1"/>
    <property type="molecule type" value="Genomic_DNA"/>
</dbReference>
<dbReference type="PANTHER" id="PTHR13500:SF0">
    <property type="entry name" value="NUCLEOLAR PRE-RIBOSOMAL-ASSOCIATED PROTEIN 1"/>
    <property type="match status" value="1"/>
</dbReference>
<dbReference type="GO" id="GO:0005730">
    <property type="term" value="C:nucleolus"/>
    <property type="evidence" value="ECO:0007669"/>
    <property type="project" value="TreeGrafter"/>
</dbReference>
<comment type="caution">
    <text evidence="2">The sequence shown here is derived from an EMBL/GenBank/DDBJ whole genome shotgun (WGS) entry which is preliminary data.</text>
</comment>
<feature type="domain" description="URB1 N-terminal" evidence="1">
    <location>
        <begin position="116"/>
        <end position="190"/>
    </location>
</feature>
<evidence type="ECO:0000259" key="1">
    <source>
        <dbReference type="Pfam" id="PF11707"/>
    </source>
</evidence>
<protein>
    <submittedName>
        <fullName evidence="2">Nucleolar pre-ribosomal-associated protein 1</fullName>
    </submittedName>
</protein>
<dbReference type="OrthoDB" id="6351336at2759"/>
<dbReference type="PANTHER" id="PTHR13500">
    <property type="entry name" value="NUCLEOLAR PRERIBOSOMAL-ASSOCIATED PROTEIN 1"/>
    <property type="match status" value="1"/>
</dbReference>
<dbReference type="Pfam" id="PF11707">
    <property type="entry name" value="Npa1"/>
    <property type="match status" value="1"/>
</dbReference>
<dbReference type="InterPro" id="IPR039844">
    <property type="entry name" value="URB1"/>
</dbReference>
<proteinExistence type="predicted"/>
<dbReference type="GO" id="GO:0000463">
    <property type="term" value="P:maturation of LSU-rRNA from tricistronic rRNA transcript (SSU-rRNA, 5.8S rRNA, LSU-rRNA)"/>
    <property type="evidence" value="ECO:0007669"/>
    <property type="project" value="TreeGrafter"/>
</dbReference>
<accession>A0A5B7CGX0</accession>
<name>A0A5B7CGX0_PORTR</name>
<dbReference type="Proteomes" id="UP000324222">
    <property type="component" value="Unassembled WGS sequence"/>
</dbReference>